<reference evidence="5 6" key="1">
    <citation type="journal article" date="2016" name="Nat. Commun.">
        <title>Thousands of microbial genomes shed light on interconnected biogeochemical processes in an aquifer system.</title>
        <authorList>
            <person name="Anantharaman K."/>
            <person name="Brown C.T."/>
            <person name="Hug L.A."/>
            <person name="Sharon I."/>
            <person name="Castelle C.J."/>
            <person name="Probst A.J."/>
            <person name="Thomas B.C."/>
            <person name="Singh A."/>
            <person name="Wilkins M.J."/>
            <person name="Karaoz U."/>
            <person name="Brodie E.L."/>
            <person name="Williams K.H."/>
            <person name="Hubbard S.S."/>
            <person name="Banfield J.F."/>
        </authorList>
    </citation>
    <scope>NUCLEOTIDE SEQUENCE [LARGE SCALE GENOMIC DNA]</scope>
</reference>
<feature type="domain" description="Peptidase M16 C-terminal" evidence="4">
    <location>
        <begin position="169"/>
        <end position="343"/>
    </location>
</feature>
<dbReference type="EMBL" id="MEWU01000008">
    <property type="protein sequence ID" value="OGC83869.1"/>
    <property type="molecule type" value="Genomic_DNA"/>
</dbReference>
<dbReference type="Pfam" id="PF05193">
    <property type="entry name" value="Peptidase_M16_C"/>
    <property type="match status" value="1"/>
</dbReference>
<dbReference type="InterPro" id="IPR001431">
    <property type="entry name" value="Pept_M16_Zn_BS"/>
</dbReference>
<dbReference type="InterPro" id="IPR050361">
    <property type="entry name" value="MPP/UQCRC_Complex"/>
</dbReference>
<protein>
    <recommendedName>
        <fullName evidence="7">Peptidase M16</fullName>
    </recommendedName>
</protein>
<dbReference type="AlphaFoldDB" id="A0A1F4XQ68"/>
<dbReference type="GO" id="GO:0046872">
    <property type="term" value="F:metal ion binding"/>
    <property type="evidence" value="ECO:0007669"/>
    <property type="project" value="InterPro"/>
</dbReference>
<dbReference type="Gene3D" id="3.30.830.10">
    <property type="entry name" value="Metalloenzyme, LuxS/M16 peptidase-like"/>
    <property type="match status" value="2"/>
</dbReference>
<dbReference type="Proteomes" id="UP000177564">
    <property type="component" value="Unassembled WGS sequence"/>
</dbReference>
<name>A0A1F4XQ68_9BACT</name>
<dbReference type="STRING" id="1797240.A3D68_01540"/>
<dbReference type="InterPro" id="IPR011765">
    <property type="entry name" value="Pept_M16_N"/>
</dbReference>
<evidence type="ECO:0008006" key="7">
    <source>
        <dbReference type="Google" id="ProtNLM"/>
    </source>
</evidence>
<dbReference type="GO" id="GO:0006508">
    <property type="term" value="P:proteolysis"/>
    <property type="evidence" value="ECO:0007669"/>
    <property type="project" value="InterPro"/>
</dbReference>
<dbReference type="Pfam" id="PF00675">
    <property type="entry name" value="Peptidase_M16"/>
    <property type="match status" value="1"/>
</dbReference>
<comment type="similarity">
    <text evidence="1 2">Belongs to the peptidase M16 family.</text>
</comment>
<dbReference type="InterPro" id="IPR007863">
    <property type="entry name" value="Peptidase_M16_C"/>
</dbReference>
<feature type="domain" description="Peptidase M16 N-terminal" evidence="3">
    <location>
        <begin position="14"/>
        <end position="163"/>
    </location>
</feature>
<dbReference type="InterPro" id="IPR011249">
    <property type="entry name" value="Metalloenz_LuxS/M16"/>
</dbReference>
<organism evidence="5 6">
    <name type="scientific">Candidatus Adlerbacteria bacterium RIFCSPHIGHO2_02_FULL_52_17</name>
    <dbReference type="NCBI Taxonomy" id="1797240"/>
    <lineage>
        <taxon>Bacteria</taxon>
        <taxon>Candidatus Adleribacteriota</taxon>
    </lineage>
</organism>
<evidence type="ECO:0000313" key="6">
    <source>
        <dbReference type="Proteomes" id="UP000177564"/>
    </source>
</evidence>
<evidence type="ECO:0000259" key="4">
    <source>
        <dbReference type="Pfam" id="PF05193"/>
    </source>
</evidence>
<accession>A0A1F4XQ68</accession>
<sequence length="421" mass="47501">MEYKLITLKNSLRVVLIPLRDAKTATVLLMTGTGSRYENEHENGLAHFLEHMFFKGTKRRPSARAISQELDGVGGSYNAFTAKNRTAYYAKVSKEHIETALDVVSDIFLHSTLPAREIEKERGAIIQEIDMYEDMPIRSVENVFEALLFGEQHPLGRTILGPKENIRTFKRKDFFAYLKRCYTAQNTVVCVAGAFPVQKVLTKIKKDFTSLPKGTHPSYIAYTAAFDTPRIKIKYKNTDQTQLVLGTLGYPYNHKDEYVLEVLATILGIGMSSRLFTEVRERRGLAYFIRASVERFADTGYFAVQAGVAHDKLLQALKTVVQELRKIKRGRVPSKELTKAKEHLKGSLALSLETSDDLAQHTATSLTLLGKVQTLEEIQRRIDTVTAGDVMRVARDLFKTKRLCLAIIGPHNKKKLPSFSL</sequence>
<evidence type="ECO:0000259" key="3">
    <source>
        <dbReference type="Pfam" id="PF00675"/>
    </source>
</evidence>
<dbReference type="PANTHER" id="PTHR11851">
    <property type="entry name" value="METALLOPROTEASE"/>
    <property type="match status" value="1"/>
</dbReference>
<proteinExistence type="inferred from homology"/>
<gene>
    <name evidence="5" type="ORF">A3D68_01540</name>
</gene>
<evidence type="ECO:0000256" key="1">
    <source>
        <dbReference type="ARBA" id="ARBA00007261"/>
    </source>
</evidence>
<dbReference type="PROSITE" id="PS00143">
    <property type="entry name" value="INSULINASE"/>
    <property type="match status" value="1"/>
</dbReference>
<comment type="caution">
    <text evidence="5">The sequence shown here is derived from an EMBL/GenBank/DDBJ whole genome shotgun (WGS) entry which is preliminary data.</text>
</comment>
<dbReference type="GO" id="GO:0004222">
    <property type="term" value="F:metalloendopeptidase activity"/>
    <property type="evidence" value="ECO:0007669"/>
    <property type="project" value="InterPro"/>
</dbReference>
<dbReference type="PANTHER" id="PTHR11851:SF49">
    <property type="entry name" value="MITOCHONDRIAL-PROCESSING PEPTIDASE SUBUNIT ALPHA"/>
    <property type="match status" value="1"/>
</dbReference>
<evidence type="ECO:0000256" key="2">
    <source>
        <dbReference type="RuleBase" id="RU004447"/>
    </source>
</evidence>
<evidence type="ECO:0000313" key="5">
    <source>
        <dbReference type="EMBL" id="OGC83869.1"/>
    </source>
</evidence>
<dbReference type="SUPFAM" id="SSF63411">
    <property type="entry name" value="LuxS/MPP-like metallohydrolase"/>
    <property type="match status" value="2"/>
</dbReference>